<accession>A0A367RVD1</accession>
<dbReference type="EMBL" id="LXQD01000065">
    <property type="protein sequence ID" value="RCJ39670.1"/>
    <property type="molecule type" value="Genomic_DNA"/>
</dbReference>
<reference evidence="1" key="1">
    <citation type="submission" date="2016-04" db="EMBL/GenBank/DDBJ databases">
        <authorList>
            <person name="Tabuchi Yagui T.R."/>
        </authorList>
    </citation>
    <scope>NUCLEOTIDE SEQUENCE [LARGE SCALE GENOMIC DNA]</scope>
    <source>
        <strain evidence="1">NIES-26</strain>
    </source>
</reference>
<comment type="caution">
    <text evidence="1">The sequence shown here is derived from an EMBL/GenBank/DDBJ whole genome shotgun (WGS) entry which is preliminary data.</text>
</comment>
<dbReference type="Proteomes" id="UP000252107">
    <property type="component" value="Unassembled WGS sequence"/>
</dbReference>
<keyword evidence="2" id="KW-1185">Reference proteome</keyword>
<name>A0A367RVD1_9NOSO</name>
<evidence type="ECO:0008006" key="3">
    <source>
        <dbReference type="Google" id="ProtNLM"/>
    </source>
</evidence>
<evidence type="ECO:0000313" key="1">
    <source>
        <dbReference type="EMBL" id="RCJ39670.1"/>
    </source>
</evidence>
<gene>
    <name evidence="1" type="ORF">A6770_11320</name>
</gene>
<proteinExistence type="predicted"/>
<evidence type="ECO:0000313" key="2">
    <source>
        <dbReference type="Proteomes" id="UP000252107"/>
    </source>
</evidence>
<organism evidence="1 2">
    <name type="scientific">Nostoc minutum NIES-26</name>
    <dbReference type="NCBI Taxonomy" id="1844469"/>
    <lineage>
        <taxon>Bacteria</taxon>
        <taxon>Bacillati</taxon>
        <taxon>Cyanobacteriota</taxon>
        <taxon>Cyanophyceae</taxon>
        <taxon>Nostocales</taxon>
        <taxon>Nostocaceae</taxon>
        <taxon>Nostoc</taxon>
    </lineage>
</organism>
<sequence length="72" mass="7436">MANINDLTKLTNQEAMFEEINEEELEGVVGGGALTDAVIGVLNLVVGVVASVELTAGTLTGSLTNLLIPPQQ</sequence>
<dbReference type="AlphaFoldDB" id="A0A367RVD1"/>
<protein>
    <recommendedName>
        <fullName evidence="3">Bacteriocin</fullName>
    </recommendedName>
</protein>